<reference evidence="2" key="1">
    <citation type="submission" date="2020-01" db="EMBL/GenBank/DDBJ databases">
        <title>Development of genomics and gene disruption for Polysphondylium violaceum indicates a role for the polyketide synthase stlB in stalk morphogenesis.</title>
        <authorList>
            <person name="Narita B."/>
            <person name="Kawabe Y."/>
            <person name="Kin K."/>
            <person name="Saito T."/>
            <person name="Gibbs R."/>
            <person name="Kuspa A."/>
            <person name="Muzny D."/>
            <person name="Queller D."/>
            <person name="Richards S."/>
            <person name="Strassman J."/>
            <person name="Sucgang R."/>
            <person name="Worley K."/>
            <person name="Schaap P."/>
        </authorList>
    </citation>
    <scope>NUCLEOTIDE SEQUENCE</scope>
    <source>
        <strain evidence="2">QSvi11</strain>
    </source>
</reference>
<protein>
    <submittedName>
        <fullName evidence="2">Uncharacterized protein</fullName>
    </submittedName>
</protein>
<accession>A0A8J4V120</accession>
<keyword evidence="3" id="KW-1185">Reference proteome</keyword>
<sequence length="127" mass="14968">MNSISIQRNLLSRVQYGFIVNKTRFYSSRSRYDDLEDIRRARGNQQHQQPEDDLSKEIMNRINRQRKFVVDSLQKQTANNNNNSSNHGDMEDDDIYSSYKPEIQINGVDNPKAIKPEDIVVVRMQDY</sequence>
<name>A0A8J4V120_9MYCE</name>
<proteinExistence type="predicted"/>
<dbReference type="AlphaFoldDB" id="A0A8J4V120"/>
<dbReference type="Proteomes" id="UP000695562">
    <property type="component" value="Unassembled WGS sequence"/>
</dbReference>
<dbReference type="EMBL" id="AJWJ01000112">
    <property type="protein sequence ID" value="KAF2075163.1"/>
    <property type="molecule type" value="Genomic_DNA"/>
</dbReference>
<evidence type="ECO:0000313" key="2">
    <source>
        <dbReference type="EMBL" id="KAF2075163.1"/>
    </source>
</evidence>
<comment type="caution">
    <text evidence="2">The sequence shown here is derived from an EMBL/GenBank/DDBJ whole genome shotgun (WGS) entry which is preliminary data.</text>
</comment>
<evidence type="ECO:0000313" key="3">
    <source>
        <dbReference type="Proteomes" id="UP000695562"/>
    </source>
</evidence>
<feature type="region of interest" description="Disordered" evidence="1">
    <location>
        <begin position="73"/>
        <end position="100"/>
    </location>
</feature>
<gene>
    <name evidence="2" type="ORF">CYY_003553</name>
</gene>
<evidence type="ECO:0000256" key="1">
    <source>
        <dbReference type="SAM" id="MobiDB-lite"/>
    </source>
</evidence>
<organism evidence="2 3">
    <name type="scientific">Polysphondylium violaceum</name>
    <dbReference type="NCBI Taxonomy" id="133409"/>
    <lineage>
        <taxon>Eukaryota</taxon>
        <taxon>Amoebozoa</taxon>
        <taxon>Evosea</taxon>
        <taxon>Eumycetozoa</taxon>
        <taxon>Dictyostelia</taxon>
        <taxon>Dictyosteliales</taxon>
        <taxon>Dictyosteliaceae</taxon>
        <taxon>Polysphondylium</taxon>
    </lineage>
</organism>